<dbReference type="EMBL" id="GBHO01025522">
    <property type="protein sequence ID" value="JAG18082.1"/>
    <property type="molecule type" value="Transcribed_RNA"/>
</dbReference>
<feature type="domain" description="C2H2-type" evidence="9">
    <location>
        <begin position="60"/>
        <end position="87"/>
    </location>
</feature>
<evidence type="ECO:0000256" key="2">
    <source>
        <dbReference type="ARBA" id="ARBA00022723"/>
    </source>
</evidence>
<evidence type="ECO:0000259" key="9">
    <source>
        <dbReference type="PROSITE" id="PS50157"/>
    </source>
</evidence>
<proteinExistence type="predicted"/>
<reference evidence="10" key="2">
    <citation type="submission" date="2014-07" db="EMBL/GenBank/DDBJ databases">
        <authorList>
            <person name="Hull J."/>
        </authorList>
    </citation>
    <scope>NUCLEOTIDE SEQUENCE</scope>
</reference>
<evidence type="ECO:0000256" key="4">
    <source>
        <dbReference type="ARBA" id="ARBA00022771"/>
    </source>
</evidence>
<keyword evidence="6" id="KW-0539">Nucleus</keyword>
<feature type="domain" description="C2H2-type" evidence="9">
    <location>
        <begin position="144"/>
        <end position="171"/>
    </location>
</feature>
<dbReference type="AlphaFoldDB" id="A0A0A9XBJ7"/>
<dbReference type="PROSITE" id="PS50157">
    <property type="entry name" value="ZINC_FINGER_C2H2_2"/>
    <property type="match status" value="4"/>
</dbReference>
<accession>A0A0A9XBJ7</accession>
<dbReference type="InterPro" id="IPR013087">
    <property type="entry name" value="Znf_C2H2_type"/>
</dbReference>
<dbReference type="PROSITE" id="PS00028">
    <property type="entry name" value="ZINC_FINGER_C2H2_1"/>
    <property type="match status" value="1"/>
</dbReference>
<dbReference type="FunFam" id="3.30.160.60:FF:000446">
    <property type="entry name" value="Zinc finger protein"/>
    <property type="match status" value="2"/>
</dbReference>
<evidence type="ECO:0000256" key="5">
    <source>
        <dbReference type="ARBA" id="ARBA00022833"/>
    </source>
</evidence>
<dbReference type="SMART" id="SM00355">
    <property type="entry name" value="ZnF_C2H2"/>
    <property type="match status" value="4"/>
</dbReference>
<keyword evidence="4 7" id="KW-0863">Zinc-finger</keyword>
<dbReference type="SUPFAM" id="SSF57667">
    <property type="entry name" value="beta-beta-alpha zinc fingers"/>
    <property type="match status" value="3"/>
</dbReference>
<gene>
    <name evidence="10" type="primary">Rest_1</name>
    <name evidence="10" type="ORF">CM83_47089</name>
</gene>
<feature type="region of interest" description="Disordered" evidence="8">
    <location>
        <begin position="1"/>
        <end position="23"/>
    </location>
</feature>
<dbReference type="PANTHER" id="PTHR24394">
    <property type="entry name" value="ZINC FINGER PROTEIN"/>
    <property type="match status" value="1"/>
</dbReference>
<evidence type="ECO:0000313" key="10">
    <source>
        <dbReference type="EMBL" id="JAG18082.1"/>
    </source>
</evidence>
<feature type="domain" description="C2H2-type" evidence="9">
    <location>
        <begin position="88"/>
        <end position="115"/>
    </location>
</feature>
<dbReference type="InterPro" id="IPR036236">
    <property type="entry name" value="Znf_C2H2_sf"/>
</dbReference>
<evidence type="ECO:0000256" key="3">
    <source>
        <dbReference type="ARBA" id="ARBA00022737"/>
    </source>
</evidence>
<dbReference type="GO" id="GO:0005634">
    <property type="term" value="C:nucleus"/>
    <property type="evidence" value="ECO:0007669"/>
    <property type="project" value="UniProtKB-SubCell"/>
</dbReference>
<dbReference type="PANTHER" id="PTHR24394:SF29">
    <property type="entry name" value="MYONEURIN"/>
    <property type="match status" value="1"/>
</dbReference>
<dbReference type="Pfam" id="PF00096">
    <property type="entry name" value="zf-C2H2"/>
    <property type="match status" value="3"/>
</dbReference>
<name>A0A0A9XBJ7_LYGHE</name>
<protein>
    <submittedName>
        <fullName evidence="10">RE1-silencing transcription factor</fullName>
    </submittedName>
</protein>
<keyword evidence="5" id="KW-0862">Zinc</keyword>
<organism evidence="10">
    <name type="scientific">Lygus hesperus</name>
    <name type="common">Western plant bug</name>
    <dbReference type="NCBI Taxonomy" id="30085"/>
    <lineage>
        <taxon>Eukaryota</taxon>
        <taxon>Metazoa</taxon>
        <taxon>Ecdysozoa</taxon>
        <taxon>Arthropoda</taxon>
        <taxon>Hexapoda</taxon>
        <taxon>Insecta</taxon>
        <taxon>Pterygota</taxon>
        <taxon>Neoptera</taxon>
        <taxon>Paraneoptera</taxon>
        <taxon>Hemiptera</taxon>
        <taxon>Heteroptera</taxon>
        <taxon>Panheteroptera</taxon>
        <taxon>Cimicomorpha</taxon>
        <taxon>Miridae</taxon>
        <taxon>Mirini</taxon>
        <taxon>Lygus</taxon>
    </lineage>
</organism>
<comment type="subcellular location">
    <subcellularLocation>
        <location evidence="1">Nucleus</location>
    </subcellularLocation>
</comment>
<evidence type="ECO:0000256" key="1">
    <source>
        <dbReference type="ARBA" id="ARBA00004123"/>
    </source>
</evidence>
<evidence type="ECO:0000256" key="7">
    <source>
        <dbReference type="PROSITE-ProRule" id="PRU00042"/>
    </source>
</evidence>
<evidence type="ECO:0000256" key="6">
    <source>
        <dbReference type="ARBA" id="ARBA00023242"/>
    </source>
</evidence>
<dbReference type="GO" id="GO:0000981">
    <property type="term" value="F:DNA-binding transcription factor activity, RNA polymerase II-specific"/>
    <property type="evidence" value="ECO:0007669"/>
    <property type="project" value="TreeGrafter"/>
</dbReference>
<keyword evidence="2" id="KW-0479">Metal-binding</keyword>
<sequence>MDGGPDGSCNPGGTTTEVEKAAKDEPVQMVINLAPSPSSIASYTDWTETKDGSKKGRKKYTCNMCDYTTDLKSCLNSHLRTHPGEKIHACDKCDYKARFLHNLKIHMKSHTGNRPFSCDICQYKARFQHHLTTHMRTHTGEKPYECDICEYSVGHCSALKRHMRKHHGIVSGAALKRLMR</sequence>
<dbReference type="Gene3D" id="3.30.160.60">
    <property type="entry name" value="Classic Zinc Finger"/>
    <property type="match status" value="4"/>
</dbReference>
<feature type="domain" description="C2H2-type" evidence="9">
    <location>
        <begin position="116"/>
        <end position="143"/>
    </location>
</feature>
<dbReference type="GO" id="GO:0008270">
    <property type="term" value="F:zinc ion binding"/>
    <property type="evidence" value="ECO:0007669"/>
    <property type="project" value="UniProtKB-KW"/>
</dbReference>
<evidence type="ECO:0000256" key="8">
    <source>
        <dbReference type="SAM" id="MobiDB-lite"/>
    </source>
</evidence>
<reference evidence="10" key="1">
    <citation type="journal article" date="2014" name="PLoS ONE">
        <title>Transcriptome-Based Identification of ABC Transporters in the Western Tarnished Plant Bug Lygus hesperus.</title>
        <authorList>
            <person name="Hull J.J."/>
            <person name="Chaney K."/>
            <person name="Geib S.M."/>
            <person name="Fabrick J.A."/>
            <person name="Brent C.S."/>
            <person name="Walsh D."/>
            <person name="Lavine L.C."/>
        </authorList>
    </citation>
    <scope>NUCLEOTIDE SEQUENCE</scope>
</reference>
<dbReference type="FunFam" id="3.30.160.60:FF:000145">
    <property type="entry name" value="Zinc finger protein 574"/>
    <property type="match status" value="1"/>
</dbReference>
<dbReference type="FunFam" id="3.30.160.60:FF:000604">
    <property type="entry name" value="Histone H4 transcription factor-like Protein"/>
    <property type="match status" value="1"/>
</dbReference>
<keyword evidence="3" id="KW-0677">Repeat</keyword>